<gene>
    <name evidence="2" type="ORF">A3C92_01695</name>
</gene>
<proteinExistence type="predicted"/>
<dbReference type="Proteomes" id="UP000177177">
    <property type="component" value="Unassembled WGS sequence"/>
</dbReference>
<dbReference type="AlphaFoldDB" id="A0A1G2KUU3"/>
<keyword evidence="1" id="KW-0175">Coiled coil</keyword>
<reference evidence="2 3" key="1">
    <citation type="journal article" date="2016" name="Nat. Commun.">
        <title>Thousands of microbial genomes shed light on interconnected biogeochemical processes in an aquifer system.</title>
        <authorList>
            <person name="Anantharaman K."/>
            <person name="Brown C.T."/>
            <person name="Hug L.A."/>
            <person name="Sharon I."/>
            <person name="Castelle C.J."/>
            <person name="Probst A.J."/>
            <person name="Thomas B.C."/>
            <person name="Singh A."/>
            <person name="Wilkins M.J."/>
            <person name="Karaoz U."/>
            <person name="Brodie E.L."/>
            <person name="Williams K.H."/>
            <person name="Hubbard S.S."/>
            <person name="Banfield J.F."/>
        </authorList>
    </citation>
    <scope>NUCLEOTIDE SEQUENCE [LARGE SCALE GENOMIC DNA]</scope>
</reference>
<feature type="coiled-coil region" evidence="1">
    <location>
        <begin position="6"/>
        <end position="33"/>
    </location>
</feature>
<comment type="caution">
    <text evidence="2">The sequence shown here is derived from an EMBL/GenBank/DDBJ whole genome shotgun (WGS) entry which is preliminary data.</text>
</comment>
<evidence type="ECO:0000313" key="3">
    <source>
        <dbReference type="Proteomes" id="UP000177177"/>
    </source>
</evidence>
<name>A0A1G2KUU3_9BACT</name>
<protein>
    <submittedName>
        <fullName evidence="2">Uncharacterized protein</fullName>
    </submittedName>
</protein>
<organism evidence="2 3">
    <name type="scientific">Candidatus Sungbacteria bacterium RIFCSPHIGHO2_02_FULL_53_17</name>
    <dbReference type="NCBI Taxonomy" id="1802275"/>
    <lineage>
        <taxon>Bacteria</taxon>
        <taxon>Candidatus Sungiibacteriota</taxon>
    </lineage>
</organism>
<accession>A0A1G2KUU3</accession>
<evidence type="ECO:0000256" key="1">
    <source>
        <dbReference type="SAM" id="Coils"/>
    </source>
</evidence>
<evidence type="ECO:0000313" key="2">
    <source>
        <dbReference type="EMBL" id="OHA03208.1"/>
    </source>
</evidence>
<dbReference type="EMBL" id="MHQN01000022">
    <property type="protein sequence ID" value="OHA03208.1"/>
    <property type="molecule type" value="Genomic_DNA"/>
</dbReference>
<sequence length="135" mass="15886">MKMENKAKFEIEAKQYEVRLAELEGKKKRICEMREDGSYTKEEFLERKQEMDNQVAAVKISMAECKIDQFDIEAALAYATAFLRDLGRQWFDLRPETRPRFQRLLFPDGIPYTRNKPPHLCIGVGIKVLEPRNCQ</sequence>